<feature type="transmembrane region" description="Helical" evidence="9">
    <location>
        <begin position="296"/>
        <end position="315"/>
    </location>
</feature>
<dbReference type="Gene3D" id="1.20.1250.20">
    <property type="entry name" value="MFS general substrate transporter like domains"/>
    <property type="match status" value="1"/>
</dbReference>
<dbReference type="InterPro" id="IPR010291">
    <property type="entry name" value="Ion_channel_UNC-93"/>
</dbReference>
<evidence type="ECO:0000256" key="8">
    <source>
        <dbReference type="ARBA" id="ARBA00041910"/>
    </source>
</evidence>
<evidence type="ECO:0000256" key="6">
    <source>
        <dbReference type="ARBA" id="ARBA00023180"/>
    </source>
</evidence>
<feature type="transmembrane region" description="Helical" evidence="9">
    <location>
        <begin position="137"/>
        <end position="158"/>
    </location>
</feature>
<evidence type="ECO:0000256" key="1">
    <source>
        <dbReference type="ARBA" id="ARBA00004141"/>
    </source>
</evidence>
<keyword evidence="11" id="KW-1185">Reference proteome</keyword>
<evidence type="ECO:0000256" key="2">
    <source>
        <dbReference type="ARBA" id="ARBA00009172"/>
    </source>
</evidence>
<dbReference type="Pfam" id="PF05978">
    <property type="entry name" value="UNC-93"/>
    <property type="match status" value="1"/>
</dbReference>
<evidence type="ECO:0000256" key="5">
    <source>
        <dbReference type="ARBA" id="ARBA00023136"/>
    </source>
</evidence>
<feature type="transmembrane region" description="Helical" evidence="9">
    <location>
        <begin position="7"/>
        <end position="26"/>
    </location>
</feature>
<feature type="transmembrane region" description="Helical" evidence="9">
    <location>
        <begin position="77"/>
        <end position="95"/>
    </location>
</feature>
<sequence length="437" mass="47207">MLNRRTWNVIHLGIGFMFVFTAFQTFGNMEKTILDSIQKEDSSFKGDGYTSLAVIYAMLALGNWVAPSIIGSLGPRLSMVIGSITYLIFIASFLYPKTWLLYGASALVGLGASIIWTGQGNYLTLNSNDATMARNAGIFWALFQSSMLYGNFFVFMAFEGKTHIDDGTKNLVTGVLTAVCGAGVVLLLFLRPSVGVDGQAVVHRVIGPVEAFVEAIKMLAKKEMILLSFTFTFTGIVQTFNTGVYSPSIASTLEISDDPKRLMGLSGLFLGVGEIVGGVVFGLLSSKTVRWGWSPIVLLGFVVSVATYFCIFLNLPNESPIKDTRDAAFITSNAGLAILCSGLLGFADSCFNTQVYAAIGTVFSDRSAPAFAIFKFIQSLAAAIAFVYSKYVGLYAQLGILLAWVVIGTATFCITEIMVRRRLVADDSSQTESEESK</sequence>
<name>A0ABN7B6Q2_9HEMI</name>
<evidence type="ECO:0000256" key="4">
    <source>
        <dbReference type="ARBA" id="ARBA00022989"/>
    </source>
</evidence>
<feature type="transmembrane region" description="Helical" evidence="9">
    <location>
        <begin position="170"/>
        <end position="190"/>
    </location>
</feature>
<dbReference type="InterPro" id="IPR051617">
    <property type="entry name" value="UNC-93-like_regulator"/>
</dbReference>
<comment type="similarity">
    <text evidence="2">Belongs to the unc-93 family.</text>
</comment>
<dbReference type="Proteomes" id="UP001307889">
    <property type="component" value="Chromosome 9"/>
</dbReference>
<feature type="transmembrane region" description="Helical" evidence="9">
    <location>
        <begin position="265"/>
        <end position="284"/>
    </location>
</feature>
<keyword evidence="5 9" id="KW-0472">Membrane</keyword>
<dbReference type="PANTHER" id="PTHR23294:SF0">
    <property type="entry name" value="UNC93-LIKE PROTEIN MFSD11"/>
    <property type="match status" value="1"/>
</dbReference>
<dbReference type="InterPro" id="IPR036259">
    <property type="entry name" value="MFS_trans_sf"/>
</dbReference>
<dbReference type="PANTHER" id="PTHR23294">
    <property type="entry name" value="ET TRANSLATION PRODUCT-RELATED"/>
    <property type="match status" value="1"/>
</dbReference>
<comment type="subcellular location">
    <subcellularLocation>
        <location evidence="1">Membrane</location>
        <topology evidence="1">Multi-pass membrane protein</topology>
    </subcellularLocation>
</comment>
<keyword evidence="3 9" id="KW-0812">Transmembrane</keyword>
<feature type="transmembrane region" description="Helical" evidence="9">
    <location>
        <begin position="394"/>
        <end position="414"/>
    </location>
</feature>
<protein>
    <recommendedName>
        <fullName evidence="7">UNC93-like protein MFSD11</fullName>
    </recommendedName>
    <alternativeName>
        <fullName evidence="8">Major facilitator superfamily domain-containing protein 11</fullName>
    </alternativeName>
</protein>
<gene>
    <name evidence="10" type="ORF">NTJ_11666</name>
</gene>
<keyword evidence="6" id="KW-0325">Glycoprotein</keyword>
<proteinExistence type="inferred from homology"/>
<evidence type="ECO:0000313" key="10">
    <source>
        <dbReference type="EMBL" id="BES98850.1"/>
    </source>
</evidence>
<evidence type="ECO:0000313" key="11">
    <source>
        <dbReference type="Proteomes" id="UP001307889"/>
    </source>
</evidence>
<feature type="transmembrane region" description="Helical" evidence="9">
    <location>
        <begin position="101"/>
        <end position="125"/>
    </location>
</feature>
<dbReference type="EMBL" id="AP028917">
    <property type="protein sequence ID" value="BES98850.1"/>
    <property type="molecule type" value="Genomic_DNA"/>
</dbReference>
<organism evidence="10 11">
    <name type="scientific">Nesidiocoris tenuis</name>
    <dbReference type="NCBI Taxonomy" id="355587"/>
    <lineage>
        <taxon>Eukaryota</taxon>
        <taxon>Metazoa</taxon>
        <taxon>Ecdysozoa</taxon>
        <taxon>Arthropoda</taxon>
        <taxon>Hexapoda</taxon>
        <taxon>Insecta</taxon>
        <taxon>Pterygota</taxon>
        <taxon>Neoptera</taxon>
        <taxon>Paraneoptera</taxon>
        <taxon>Hemiptera</taxon>
        <taxon>Heteroptera</taxon>
        <taxon>Panheteroptera</taxon>
        <taxon>Cimicomorpha</taxon>
        <taxon>Miridae</taxon>
        <taxon>Dicyphina</taxon>
        <taxon>Nesidiocoris</taxon>
    </lineage>
</organism>
<accession>A0ABN7B6Q2</accession>
<dbReference type="SUPFAM" id="SSF103473">
    <property type="entry name" value="MFS general substrate transporter"/>
    <property type="match status" value="1"/>
</dbReference>
<feature type="transmembrane region" description="Helical" evidence="9">
    <location>
        <begin position="368"/>
        <end position="388"/>
    </location>
</feature>
<feature type="transmembrane region" description="Helical" evidence="9">
    <location>
        <begin position="46"/>
        <end position="65"/>
    </location>
</feature>
<feature type="transmembrane region" description="Helical" evidence="9">
    <location>
        <begin position="327"/>
        <end position="347"/>
    </location>
</feature>
<feature type="transmembrane region" description="Helical" evidence="9">
    <location>
        <begin position="224"/>
        <end position="245"/>
    </location>
</feature>
<evidence type="ECO:0000256" key="9">
    <source>
        <dbReference type="SAM" id="Phobius"/>
    </source>
</evidence>
<reference evidence="10 11" key="1">
    <citation type="submission" date="2023-09" db="EMBL/GenBank/DDBJ databases">
        <title>Nesidiocoris tenuis whole genome shotgun sequence.</title>
        <authorList>
            <person name="Shibata T."/>
            <person name="Shimoda M."/>
            <person name="Kobayashi T."/>
            <person name="Uehara T."/>
        </authorList>
    </citation>
    <scope>NUCLEOTIDE SEQUENCE [LARGE SCALE GENOMIC DNA]</scope>
    <source>
        <strain evidence="10 11">Japan</strain>
    </source>
</reference>
<evidence type="ECO:0000256" key="3">
    <source>
        <dbReference type="ARBA" id="ARBA00022692"/>
    </source>
</evidence>
<keyword evidence="4 9" id="KW-1133">Transmembrane helix</keyword>
<evidence type="ECO:0000256" key="7">
    <source>
        <dbReference type="ARBA" id="ARBA00040302"/>
    </source>
</evidence>